<dbReference type="InterPro" id="IPR050319">
    <property type="entry name" value="ABC_transp_ATP-bind"/>
</dbReference>
<dbReference type="SUPFAM" id="SSF52540">
    <property type="entry name" value="P-loop containing nucleoside triphosphate hydrolases"/>
    <property type="match status" value="1"/>
</dbReference>
<organism evidence="7 8">
    <name type="scientific">Salipiger thiooxidans</name>
    <dbReference type="NCBI Taxonomy" id="282683"/>
    <lineage>
        <taxon>Bacteria</taxon>
        <taxon>Pseudomonadati</taxon>
        <taxon>Pseudomonadota</taxon>
        <taxon>Alphaproteobacteria</taxon>
        <taxon>Rhodobacterales</taxon>
        <taxon>Roseobacteraceae</taxon>
        <taxon>Salipiger</taxon>
    </lineage>
</organism>
<keyword evidence="5 7" id="KW-0067">ATP-binding</keyword>
<dbReference type="SMART" id="SM00382">
    <property type="entry name" value="AAA"/>
    <property type="match status" value="1"/>
</dbReference>
<evidence type="ECO:0000256" key="5">
    <source>
        <dbReference type="ARBA" id="ARBA00022840"/>
    </source>
</evidence>
<comment type="similarity">
    <text evidence="2">Belongs to the ABC transporter superfamily.</text>
</comment>
<keyword evidence="8" id="KW-1185">Reference proteome</keyword>
<dbReference type="CDD" id="cd03257">
    <property type="entry name" value="ABC_NikE_OppD_transporters"/>
    <property type="match status" value="1"/>
</dbReference>
<dbReference type="STRING" id="282683.SAMN04488105_107199"/>
<dbReference type="InterPro" id="IPR003439">
    <property type="entry name" value="ABC_transporter-like_ATP-bd"/>
</dbReference>
<reference evidence="8" key="1">
    <citation type="submission" date="2016-10" db="EMBL/GenBank/DDBJ databases">
        <authorList>
            <person name="Varghese N."/>
            <person name="Submissions S."/>
        </authorList>
    </citation>
    <scope>NUCLEOTIDE SEQUENCE [LARGE SCALE GENOMIC DNA]</scope>
    <source>
        <strain evidence="8">DSM 10146</strain>
    </source>
</reference>
<dbReference type="PROSITE" id="PS00211">
    <property type="entry name" value="ABC_TRANSPORTER_1"/>
    <property type="match status" value="1"/>
</dbReference>
<dbReference type="Pfam" id="PF08352">
    <property type="entry name" value="oligo_HPY"/>
    <property type="match status" value="1"/>
</dbReference>
<evidence type="ECO:0000256" key="2">
    <source>
        <dbReference type="ARBA" id="ARBA00005417"/>
    </source>
</evidence>
<gene>
    <name evidence="7" type="ORF">SAMN04488105_107199</name>
</gene>
<dbReference type="PANTHER" id="PTHR43776">
    <property type="entry name" value="TRANSPORT ATP-BINDING PROTEIN"/>
    <property type="match status" value="1"/>
</dbReference>
<feature type="domain" description="ABC transporter" evidence="6">
    <location>
        <begin position="10"/>
        <end position="251"/>
    </location>
</feature>
<accession>A0A1G7FNJ1</accession>
<evidence type="ECO:0000259" key="6">
    <source>
        <dbReference type="PROSITE" id="PS50893"/>
    </source>
</evidence>
<dbReference type="InterPro" id="IPR027417">
    <property type="entry name" value="P-loop_NTPase"/>
</dbReference>
<proteinExistence type="inferred from homology"/>
<dbReference type="PANTHER" id="PTHR43776:SF7">
    <property type="entry name" value="D,D-DIPEPTIDE TRANSPORT ATP-BINDING PROTEIN DDPF-RELATED"/>
    <property type="match status" value="1"/>
</dbReference>
<dbReference type="GO" id="GO:0055085">
    <property type="term" value="P:transmembrane transport"/>
    <property type="evidence" value="ECO:0007669"/>
    <property type="project" value="UniProtKB-ARBA"/>
</dbReference>
<keyword evidence="3" id="KW-0813">Transport</keyword>
<keyword evidence="4" id="KW-0547">Nucleotide-binding</keyword>
<dbReference type="InterPro" id="IPR003593">
    <property type="entry name" value="AAA+_ATPase"/>
</dbReference>
<dbReference type="RefSeq" id="WP_089959535.1">
    <property type="nucleotide sequence ID" value="NZ_FNAV01000007.1"/>
</dbReference>
<sequence>MADQTPAPAIEVRDLTKSFRVNGRDVHALNGVSLAVGHAETLGIVGESGSGKSTLGRIVVGLETMSSGEILHEGTAISGVGRAERNARLAKCQMIFQDPYASLNPRMTIGRQIHETLRAHGSRQLAHNLATAAVLLERVGLPQDAAGRYPHEFSGGQRQRIAIARAISTGPSVIVADEAVSALDVSIREQILDLMAELKGTTSYLFISHDMAAVAKFCDRIAVMHKGRLVEQGTTRQIISAPQDPYTQSLLEAVPRIGRRR</sequence>
<evidence type="ECO:0000256" key="1">
    <source>
        <dbReference type="ARBA" id="ARBA00004417"/>
    </source>
</evidence>
<dbReference type="Proteomes" id="UP000198994">
    <property type="component" value="Unassembled WGS sequence"/>
</dbReference>
<evidence type="ECO:0000256" key="3">
    <source>
        <dbReference type="ARBA" id="ARBA00022448"/>
    </source>
</evidence>
<dbReference type="GO" id="GO:0015833">
    <property type="term" value="P:peptide transport"/>
    <property type="evidence" value="ECO:0007669"/>
    <property type="project" value="InterPro"/>
</dbReference>
<dbReference type="OrthoDB" id="9802264at2"/>
<evidence type="ECO:0000313" key="7">
    <source>
        <dbReference type="EMBL" id="SDE77507.1"/>
    </source>
</evidence>
<name>A0A1G7FNJ1_9RHOB</name>
<dbReference type="Gene3D" id="3.40.50.300">
    <property type="entry name" value="P-loop containing nucleotide triphosphate hydrolases"/>
    <property type="match status" value="1"/>
</dbReference>
<dbReference type="Pfam" id="PF00005">
    <property type="entry name" value="ABC_tran"/>
    <property type="match status" value="1"/>
</dbReference>
<evidence type="ECO:0000256" key="4">
    <source>
        <dbReference type="ARBA" id="ARBA00022741"/>
    </source>
</evidence>
<evidence type="ECO:0000313" key="8">
    <source>
        <dbReference type="Proteomes" id="UP000198994"/>
    </source>
</evidence>
<dbReference type="GO" id="GO:0005886">
    <property type="term" value="C:plasma membrane"/>
    <property type="evidence" value="ECO:0007669"/>
    <property type="project" value="UniProtKB-SubCell"/>
</dbReference>
<dbReference type="PROSITE" id="PS50893">
    <property type="entry name" value="ABC_TRANSPORTER_2"/>
    <property type="match status" value="1"/>
</dbReference>
<dbReference type="InterPro" id="IPR017871">
    <property type="entry name" value="ABC_transporter-like_CS"/>
</dbReference>
<dbReference type="AlphaFoldDB" id="A0A1G7FNJ1"/>
<dbReference type="InterPro" id="IPR013563">
    <property type="entry name" value="Oligopep_ABC_C"/>
</dbReference>
<protein>
    <submittedName>
        <fullName evidence="7">Peptide/nickel transport system ATP-binding protein</fullName>
    </submittedName>
</protein>
<dbReference type="GO" id="GO:0005524">
    <property type="term" value="F:ATP binding"/>
    <property type="evidence" value="ECO:0007669"/>
    <property type="project" value="UniProtKB-KW"/>
</dbReference>
<dbReference type="GO" id="GO:0016887">
    <property type="term" value="F:ATP hydrolysis activity"/>
    <property type="evidence" value="ECO:0007669"/>
    <property type="project" value="InterPro"/>
</dbReference>
<comment type="subcellular location">
    <subcellularLocation>
        <location evidence="1">Cell inner membrane</location>
        <topology evidence="1">Peripheral membrane protein</topology>
    </subcellularLocation>
</comment>
<dbReference type="EMBL" id="FNAV01000007">
    <property type="protein sequence ID" value="SDE77507.1"/>
    <property type="molecule type" value="Genomic_DNA"/>
</dbReference>